<dbReference type="EMBL" id="CP066007">
    <property type="protein sequence ID" value="QQB47536.1"/>
    <property type="molecule type" value="Genomic_DNA"/>
</dbReference>
<dbReference type="AlphaFoldDB" id="A0A7T4JW45"/>
<dbReference type="OrthoDB" id="4414464at2"/>
<dbReference type="EMBL" id="CP069534">
    <property type="protein sequence ID" value="QRP69911.1"/>
    <property type="molecule type" value="Genomic_DNA"/>
</dbReference>
<dbReference type="Proteomes" id="UP000596145">
    <property type="component" value="Chromosome"/>
</dbReference>
<protein>
    <submittedName>
        <fullName evidence="1">Uncharacterized protein</fullName>
    </submittedName>
</protein>
<evidence type="ECO:0000313" key="1">
    <source>
        <dbReference type="EMBL" id="QQB47536.1"/>
    </source>
</evidence>
<reference evidence="1 3" key="1">
    <citation type="submission" date="2020-12" db="EMBL/GenBank/DDBJ databases">
        <title>FDA dAtabase for Regulatory Grade micrObial Sequences (FDA-ARGOS): Supporting development and validation of Infectious Disease Dx tests.</title>
        <authorList>
            <person name="Sproer C."/>
            <person name="Gronow S."/>
            <person name="Severitt S."/>
            <person name="Schroder I."/>
            <person name="Tallon L."/>
            <person name="Sadzewicz L."/>
            <person name="Zhao X."/>
            <person name="Boylan J."/>
            <person name="Ott S."/>
            <person name="Bowen H."/>
            <person name="Vavikolanu K."/>
            <person name="Mehta A."/>
            <person name="Aluvathingal J."/>
            <person name="Nadendla S."/>
            <person name="Lowell S."/>
            <person name="Myers T."/>
            <person name="Yan Y."/>
            <person name="Sichtig H."/>
        </authorList>
    </citation>
    <scope>NUCLEOTIDE SEQUENCE [LARGE SCALE GENOMIC DNA]</scope>
    <source>
        <strain evidence="1 3">FDAARGOS_1053</strain>
        <strain evidence="2">FDAARGOS_1191</strain>
    </source>
</reference>
<sequence length="138" mass="15301">MGKTHLVLALRLCHAEDAHFSTTIKGFPMTNALRLPHVAPATDSTASLRLTAVPVRARRLIEDALVRCLPAPSQITDYSSDPLYAEWFTQWHRAPGQRRMVECSQLLTGSPEGLGELKRALDDLSCSWGFNVDMVIVD</sequence>
<dbReference type="Proteomes" id="UP000617681">
    <property type="component" value="Chromosome"/>
</dbReference>
<organism evidence="1 3">
    <name type="scientific">Corynebacterium glucuronolyticum</name>
    <dbReference type="NCBI Taxonomy" id="39791"/>
    <lineage>
        <taxon>Bacteria</taxon>
        <taxon>Bacillati</taxon>
        <taxon>Actinomycetota</taxon>
        <taxon>Actinomycetes</taxon>
        <taxon>Mycobacteriales</taxon>
        <taxon>Corynebacteriaceae</taxon>
        <taxon>Corynebacterium</taxon>
    </lineage>
</organism>
<evidence type="ECO:0000313" key="2">
    <source>
        <dbReference type="EMBL" id="QRP69911.1"/>
    </source>
</evidence>
<evidence type="ECO:0000313" key="3">
    <source>
        <dbReference type="Proteomes" id="UP000596145"/>
    </source>
</evidence>
<accession>A0A7T4JW45</accession>
<gene>
    <name evidence="1" type="ORF">I6I10_06590</name>
    <name evidence="2" type="ORF">I6J21_08890</name>
</gene>
<name>A0A7T4JW45_9CORY</name>
<proteinExistence type="predicted"/>